<dbReference type="Pfam" id="PF03398">
    <property type="entry name" value="Ist1"/>
    <property type="match status" value="1"/>
</dbReference>
<evidence type="ECO:0000313" key="4">
    <source>
        <dbReference type="Proteomes" id="UP000790833"/>
    </source>
</evidence>
<accession>A0A9P7VCH2</accession>
<keyword evidence="4" id="KW-1185">Reference proteome</keyword>
<dbReference type="InterPro" id="IPR005061">
    <property type="entry name" value="Ist1"/>
</dbReference>
<evidence type="ECO:0008006" key="5">
    <source>
        <dbReference type="Google" id="ProtNLM"/>
    </source>
</evidence>
<dbReference type="EMBL" id="JAHMUF010000005">
    <property type="protein sequence ID" value="KAG7194976.1"/>
    <property type="molecule type" value="Genomic_DNA"/>
</dbReference>
<comment type="caution">
    <text evidence="3">The sequence shown here is derived from an EMBL/GenBank/DDBJ whole genome shotgun (WGS) entry which is preliminary data.</text>
</comment>
<protein>
    <recommendedName>
        <fullName evidence="5">DUF292-domain-containing protein</fullName>
    </recommendedName>
</protein>
<dbReference type="InterPro" id="IPR042277">
    <property type="entry name" value="IST1-like"/>
</dbReference>
<dbReference type="Gene3D" id="1.20.1260.60">
    <property type="entry name" value="Vacuolar protein sorting-associated protein Ist1"/>
    <property type="match status" value="1"/>
</dbReference>
<dbReference type="GO" id="GO:0015031">
    <property type="term" value="P:protein transport"/>
    <property type="evidence" value="ECO:0007669"/>
    <property type="project" value="InterPro"/>
</dbReference>
<evidence type="ECO:0000313" key="3">
    <source>
        <dbReference type="EMBL" id="KAG7194976.1"/>
    </source>
</evidence>
<feature type="compositionally biased region" description="Polar residues" evidence="2">
    <location>
        <begin position="211"/>
        <end position="229"/>
    </location>
</feature>
<name>A0A9P7VCH2_9ASCO</name>
<sequence>MPTPPPQINSTKFKTYLKMALSKLKFLQDKKTALVKQQRRQMADLLGQGKETSAKIRVENIIRDDIYIELLEYLELYCELLLARITMLVDPARTTVDKSLSESVASLVYSAPHTELKELVQIRDVLVHKYGFEYGRLVLDNYETLVPRKIWSRCVVDPPSEELVDLYLSEIARTYQVPYSGLKVEVTADDDNDDYQSDGGEGGGSKVLNPPLSTEGSGPEASTKSTKVISQAKKEQNEVDNLRARFAALKGP</sequence>
<dbReference type="Proteomes" id="UP000790833">
    <property type="component" value="Unassembled WGS sequence"/>
</dbReference>
<dbReference type="RefSeq" id="XP_043050523.1">
    <property type="nucleotide sequence ID" value="XM_043194772.1"/>
</dbReference>
<feature type="region of interest" description="Disordered" evidence="2">
    <location>
        <begin position="189"/>
        <end position="236"/>
    </location>
</feature>
<dbReference type="PANTHER" id="PTHR12161:SF5">
    <property type="entry name" value="IST1 HOMOLOG"/>
    <property type="match status" value="1"/>
</dbReference>
<dbReference type="PANTHER" id="PTHR12161">
    <property type="entry name" value="IST1 FAMILY MEMBER"/>
    <property type="match status" value="1"/>
</dbReference>
<gene>
    <name evidence="3" type="ORF">KQ657_004087</name>
</gene>
<organism evidence="3 4">
    <name type="scientific">Scheffersomyces spartinae</name>
    <dbReference type="NCBI Taxonomy" id="45513"/>
    <lineage>
        <taxon>Eukaryota</taxon>
        <taxon>Fungi</taxon>
        <taxon>Dikarya</taxon>
        <taxon>Ascomycota</taxon>
        <taxon>Saccharomycotina</taxon>
        <taxon>Pichiomycetes</taxon>
        <taxon>Debaryomycetaceae</taxon>
        <taxon>Scheffersomyces</taxon>
    </lineage>
</organism>
<dbReference type="GeneID" id="66117461"/>
<comment type="similarity">
    <text evidence="1">Belongs to the IST1 family.</text>
</comment>
<evidence type="ECO:0000256" key="2">
    <source>
        <dbReference type="SAM" id="MobiDB-lite"/>
    </source>
</evidence>
<dbReference type="AlphaFoldDB" id="A0A9P7VCH2"/>
<dbReference type="OrthoDB" id="29853at2759"/>
<reference evidence="3" key="1">
    <citation type="submission" date="2021-03" db="EMBL/GenBank/DDBJ databases">
        <authorList>
            <person name="Palmer J.M."/>
        </authorList>
    </citation>
    <scope>NUCLEOTIDE SEQUENCE</scope>
    <source>
        <strain evidence="3">ARV_011</strain>
    </source>
</reference>
<evidence type="ECO:0000256" key="1">
    <source>
        <dbReference type="ARBA" id="ARBA00005536"/>
    </source>
</evidence>
<dbReference type="FunFam" id="1.20.1260.60:FF:000002">
    <property type="entry name" value="Vacuolar protein sorting-associated protein IST1"/>
    <property type="match status" value="1"/>
</dbReference>
<proteinExistence type="inferred from homology"/>